<dbReference type="AlphaFoldDB" id="A0A7S2K7H6"/>
<name>A0A7S2K7H6_9STRA</name>
<organism evidence="1">
    <name type="scientific">Leptocylindrus danicus</name>
    <dbReference type="NCBI Taxonomy" id="163516"/>
    <lineage>
        <taxon>Eukaryota</taxon>
        <taxon>Sar</taxon>
        <taxon>Stramenopiles</taxon>
        <taxon>Ochrophyta</taxon>
        <taxon>Bacillariophyta</taxon>
        <taxon>Coscinodiscophyceae</taxon>
        <taxon>Chaetocerotophycidae</taxon>
        <taxon>Leptocylindrales</taxon>
        <taxon>Leptocylindraceae</taxon>
        <taxon>Leptocylindrus</taxon>
    </lineage>
</organism>
<gene>
    <name evidence="1" type="ORF">LDAN0321_LOCUS6029</name>
</gene>
<proteinExistence type="predicted"/>
<evidence type="ECO:0000313" key="1">
    <source>
        <dbReference type="EMBL" id="CAD9567608.1"/>
    </source>
</evidence>
<accession>A0A7S2K7H6</accession>
<protein>
    <submittedName>
        <fullName evidence="1">Uncharacterized protein</fullName>
    </submittedName>
</protein>
<reference evidence="1" key="1">
    <citation type="submission" date="2021-01" db="EMBL/GenBank/DDBJ databases">
        <authorList>
            <person name="Corre E."/>
            <person name="Pelletier E."/>
            <person name="Niang G."/>
            <person name="Scheremetjew M."/>
            <person name="Finn R."/>
            <person name="Kale V."/>
            <person name="Holt S."/>
            <person name="Cochrane G."/>
            <person name="Meng A."/>
            <person name="Brown T."/>
            <person name="Cohen L."/>
        </authorList>
    </citation>
    <scope>NUCLEOTIDE SEQUENCE</scope>
    <source>
        <strain evidence="1">B650</strain>
    </source>
</reference>
<dbReference type="EMBL" id="HBGY01009553">
    <property type="protein sequence ID" value="CAD9567608.1"/>
    <property type="molecule type" value="Transcribed_RNA"/>
</dbReference>
<sequence length="443" mass="49613">MFSLNNSFRPSYYHIRDNSLNDLSMHVVLRQIQKGKRIPWSEKKLNQITSGNPKNAQQLAHQSSMTPLCNASARIRWQEKIASPREKMDHASSTITSDLVAIHGDVEFKEATIFTYNNRDGFVPNIESNPNLTTSETTKHLPLTEAIPSLQRRQNTGNSGGMPLTKSAAHVQNRLTEGNIIETMYVMAAVDTKMSKWEKGGKFDTTNDPDYHQQVLCALKLHKNGLLEVTPGFSSIDERLQINPSLLTLPLDMDPAHRITTFTFTSPEGSLYEYSIINEFAVSNIEAEKDAKLQLMHDHSKLYERDKKLYNIGGRLLPTPSRKNDKPTMHGFVEIVSASVLEYDGSPISCNCHLSTPKGWVVSSNETGTSNEDSLPLVAAEIIPLNNRRPWSALTAARILGRSFEASATFFLAVFFLQLVSQINSLDCSNFEKLSSYLMEKSC</sequence>